<evidence type="ECO:0000313" key="4">
    <source>
        <dbReference type="Proteomes" id="UP000076580"/>
    </source>
</evidence>
<dbReference type="Proteomes" id="UP000076580">
    <property type="component" value="Chromosome 02"/>
</dbReference>
<dbReference type="SUPFAM" id="SSF55486">
    <property type="entry name" value="Metalloproteases ('zincins'), catalytic domain"/>
    <property type="match status" value="1"/>
</dbReference>
<keyword evidence="4" id="KW-1185">Reference proteome</keyword>
<dbReference type="GeneID" id="63716208"/>
<protein>
    <submittedName>
        <fullName evidence="3">Mucin</fullName>
    </submittedName>
</protein>
<gene>
    <name evidence="3" type="ORF">DCS_03565</name>
</gene>
<dbReference type="NCBIfam" id="TIGR03296">
    <property type="entry name" value="M6dom_TIGR03296"/>
    <property type="match status" value="1"/>
</dbReference>
<proteinExistence type="predicted"/>
<feature type="signal peptide" evidence="1">
    <location>
        <begin position="1"/>
        <end position="28"/>
    </location>
</feature>
<accession>A0A151GHH0</accession>
<reference evidence="3 4" key="1">
    <citation type="journal article" date="2016" name="Sci. Rep.">
        <title>Insights into Adaptations to a Near-Obligate Nematode Endoparasitic Lifestyle from the Finished Genome of Drechmeria coniospora.</title>
        <authorList>
            <person name="Zhang L."/>
            <person name="Zhou Z."/>
            <person name="Guo Q."/>
            <person name="Fokkens L."/>
            <person name="Miskei M."/>
            <person name="Pocsi I."/>
            <person name="Zhang W."/>
            <person name="Chen M."/>
            <person name="Wang L."/>
            <person name="Sun Y."/>
            <person name="Donzelli B.G."/>
            <person name="Gibson D.M."/>
            <person name="Nelson D.R."/>
            <person name="Luo J.G."/>
            <person name="Rep M."/>
            <person name="Liu H."/>
            <person name="Yang S."/>
            <person name="Wang J."/>
            <person name="Krasnoff S.B."/>
            <person name="Xu Y."/>
            <person name="Molnar I."/>
            <person name="Lin M."/>
        </authorList>
    </citation>
    <scope>NUCLEOTIDE SEQUENCE [LARGE SCALE GENOMIC DNA]</scope>
    <source>
        <strain evidence="3 4">ARSEF 6962</strain>
    </source>
</reference>
<sequence length="674" mass="73692">MNKRLAKRSTTAMMTVSLVMAMASVGLASQPMSRGGPFDIIDVQNWVNPDNMSWDDYNAPPGTSWADPSRKGSSRNFNIALVTLDYSDKPFVITQPPNSTIFGNPQASAANFARKDVPGFYRDFLNRPTKLNRGHTLHEYWMEDSAGRFGVDLTAFGVYRMPALSFQYGIEAINPGGCPSGFRCGLNIRRDGLGLWRKDVGDEVANSFELVFILSAGQDESATWREFGEMKFGSRQNVSKTFGPPRGADGNDTLPNAGITRNNLWTSWASAATIWPNAGGGSSTQAESSGMAVYAHELSHLLNIGDNYNNPYSEPMRRDYTGPWSMMSRGSFNGPRGPHSRWQIPPVYGGSMGSLHTMRDRHQLGLVEASTMLRVPRPVLEASGPVVARLTARCVNADLLALRVEMGTDLSPDCDYRRDAYCDGGDYNHYDVEVIDRMGADSFQPDSGVMISKSKDQDDQPFQWTIDANPQDINQVDFYRPNGTAAMMSLGDYRQLSDALFHAGTRSGSKFEYADKVNSLHFYIVEKHRDQRGILSYTVGMRSLRSSEGSEHGAKLSAGKPVMSQELTPTGKGVFCSFNLTNNGTKSATGNPPKDMLPYLGSDIYRLQAKVEGAGWRVEVPNALAVAKFGETVAVQVAVGASTAADARAKVMLTVQSESDPRVRATAACEVPKG</sequence>
<dbReference type="GO" id="GO:0008233">
    <property type="term" value="F:peptidase activity"/>
    <property type="evidence" value="ECO:0007669"/>
    <property type="project" value="InterPro"/>
</dbReference>
<comment type="caution">
    <text evidence="3">The sequence shown here is derived from an EMBL/GenBank/DDBJ whole genome shotgun (WGS) entry which is preliminary data.</text>
</comment>
<feature type="chain" id="PRO_5007580510" evidence="1">
    <location>
        <begin position="29"/>
        <end position="674"/>
    </location>
</feature>
<evidence type="ECO:0000313" key="3">
    <source>
        <dbReference type="EMBL" id="KYK56565.1"/>
    </source>
</evidence>
<organism evidence="3 4">
    <name type="scientific">Drechmeria coniospora</name>
    <name type="common">Nematophagous fungus</name>
    <name type="synonym">Meria coniospora</name>
    <dbReference type="NCBI Taxonomy" id="98403"/>
    <lineage>
        <taxon>Eukaryota</taxon>
        <taxon>Fungi</taxon>
        <taxon>Dikarya</taxon>
        <taxon>Ascomycota</taxon>
        <taxon>Pezizomycotina</taxon>
        <taxon>Sordariomycetes</taxon>
        <taxon>Hypocreomycetidae</taxon>
        <taxon>Hypocreales</taxon>
        <taxon>Ophiocordycipitaceae</taxon>
        <taxon>Drechmeria</taxon>
    </lineage>
</organism>
<evidence type="ECO:0000259" key="2">
    <source>
        <dbReference type="Pfam" id="PF05547"/>
    </source>
</evidence>
<dbReference type="STRING" id="98403.A0A151GHH0"/>
<dbReference type="InParanoid" id="A0A151GHH0"/>
<dbReference type="AlphaFoldDB" id="A0A151GHH0"/>
<dbReference type="Pfam" id="PF05547">
    <property type="entry name" value="Peptidase_M6"/>
    <property type="match status" value="1"/>
</dbReference>
<dbReference type="RefSeq" id="XP_040655917.1">
    <property type="nucleotide sequence ID" value="XM_040800884.1"/>
</dbReference>
<dbReference type="EMBL" id="LAYC01000002">
    <property type="protein sequence ID" value="KYK56565.1"/>
    <property type="molecule type" value="Genomic_DNA"/>
</dbReference>
<evidence type="ECO:0000256" key="1">
    <source>
        <dbReference type="SAM" id="SignalP"/>
    </source>
</evidence>
<name>A0A151GHH0_DRECN</name>
<dbReference type="GO" id="GO:0006508">
    <property type="term" value="P:proteolysis"/>
    <property type="evidence" value="ECO:0007669"/>
    <property type="project" value="InterPro"/>
</dbReference>
<feature type="domain" description="Peptidase M6-like" evidence="2">
    <location>
        <begin position="285"/>
        <end position="335"/>
    </location>
</feature>
<keyword evidence="1" id="KW-0732">Signal</keyword>
<dbReference type="InterPro" id="IPR008757">
    <property type="entry name" value="Peptidase_M6-like_domain"/>
</dbReference>